<keyword evidence="4" id="KW-0479">Metal-binding</keyword>
<keyword evidence="9" id="KW-1133">Transmembrane helix</keyword>
<comment type="catalytic activity">
    <reaction evidence="1">
        <text>[E2 ubiquitin-conjugating enzyme]-S-ubiquitinyl-L-cysteine + [acceptor protein]-L-lysine = [E2 ubiquitin-conjugating enzyme]-L-cysteine + [acceptor protein]-N(6)-ubiquitinyl-L-lysine.</text>
        <dbReference type="EC" id="2.3.2.31"/>
    </reaction>
</comment>
<evidence type="ECO:0000256" key="2">
    <source>
        <dbReference type="ARBA" id="ARBA00012251"/>
    </source>
</evidence>
<dbReference type="EMBL" id="DS469892">
    <property type="protein sequence ID" value="EDO31527.1"/>
    <property type="molecule type" value="Genomic_DNA"/>
</dbReference>
<dbReference type="KEGG" id="nve:5502446"/>
<dbReference type="Pfam" id="PF22191">
    <property type="entry name" value="IBR_1"/>
    <property type="match status" value="1"/>
</dbReference>
<evidence type="ECO:0000259" key="10">
    <source>
        <dbReference type="PROSITE" id="PS51873"/>
    </source>
</evidence>
<organism evidence="11 12">
    <name type="scientific">Nematostella vectensis</name>
    <name type="common">Starlet sea anemone</name>
    <dbReference type="NCBI Taxonomy" id="45351"/>
    <lineage>
        <taxon>Eukaryota</taxon>
        <taxon>Metazoa</taxon>
        <taxon>Cnidaria</taxon>
        <taxon>Anthozoa</taxon>
        <taxon>Hexacorallia</taxon>
        <taxon>Actiniaria</taxon>
        <taxon>Edwardsiidae</taxon>
        <taxon>Nematostella</taxon>
    </lineage>
</organism>
<dbReference type="InterPro" id="IPR031127">
    <property type="entry name" value="E3_UB_ligase_RBR"/>
</dbReference>
<dbReference type="EC" id="2.3.2.31" evidence="2"/>
<keyword evidence="5" id="KW-0677">Repeat</keyword>
<dbReference type="GO" id="GO:0016567">
    <property type="term" value="P:protein ubiquitination"/>
    <property type="evidence" value="ECO:0007669"/>
    <property type="project" value="InterPro"/>
</dbReference>
<dbReference type="FunFam" id="3.30.40.10:FF:001420">
    <property type="entry name" value="RBR-type E3 ubiquitin transferase"/>
    <property type="match status" value="1"/>
</dbReference>
<feature type="domain" description="RING-type" evidence="10">
    <location>
        <begin position="4"/>
        <end position="239"/>
    </location>
</feature>
<feature type="transmembrane region" description="Helical" evidence="9">
    <location>
        <begin position="264"/>
        <end position="290"/>
    </location>
</feature>
<keyword evidence="9" id="KW-0472">Membrane</keyword>
<dbReference type="Gene3D" id="1.20.120.1750">
    <property type="match status" value="1"/>
</dbReference>
<dbReference type="OMA" id="PQTEMPW"/>
<dbReference type="Proteomes" id="UP000001593">
    <property type="component" value="Unassembled WGS sequence"/>
</dbReference>
<evidence type="ECO:0000256" key="4">
    <source>
        <dbReference type="ARBA" id="ARBA00022723"/>
    </source>
</evidence>
<evidence type="ECO:0000256" key="5">
    <source>
        <dbReference type="ARBA" id="ARBA00022737"/>
    </source>
</evidence>
<dbReference type="PhylomeDB" id="A7SXP1"/>
<keyword evidence="12" id="KW-1185">Reference proteome</keyword>
<dbReference type="PANTHER" id="PTHR11685">
    <property type="entry name" value="RBR FAMILY RING FINGER AND IBR DOMAIN-CONTAINING"/>
    <property type="match status" value="1"/>
</dbReference>
<accession>A7SXP1</accession>
<keyword evidence="9" id="KW-0812">Transmembrane</keyword>
<dbReference type="GO" id="GO:0000151">
    <property type="term" value="C:ubiquitin ligase complex"/>
    <property type="evidence" value="ECO:0000318"/>
    <property type="project" value="GO_Central"/>
</dbReference>
<dbReference type="SMART" id="SM00647">
    <property type="entry name" value="IBR"/>
    <property type="match status" value="2"/>
</dbReference>
<evidence type="ECO:0000256" key="6">
    <source>
        <dbReference type="ARBA" id="ARBA00022771"/>
    </source>
</evidence>
<dbReference type="InterPro" id="IPR013083">
    <property type="entry name" value="Znf_RING/FYVE/PHD"/>
</dbReference>
<keyword evidence="3" id="KW-0808">Transferase</keyword>
<evidence type="ECO:0000256" key="1">
    <source>
        <dbReference type="ARBA" id="ARBA00001798"/>
    </source>
</evidence>
<dbReference type="InterPro" id="IPR002867">
    <property type="entry name" value="IBR_dom"/>
</dbReference>
<dbReference type="Pfam" id="PF01485">
    <property type="entry name" value="IBR"/>
    <property type="match status" value="1"/>
</dbReference>
<dbReference type="STRING" id="45351.A7SXP1"/>
<evidence type="ECO:0000313" key="11">
    <source>
        <dbReference type="EMBL" id="EDO31527.1"/>
    </source>
</evidence>
<dbReference type="GO" id="GO:0006511">
    <property type="term" value="P:ubiquitin-dependent protein catabolic process"/>
    <property type="evidence" value="ECO:0000318"/>
    <property type="project" value="GO_Central"/>
</dbReference>
<reference evidence="11 12" key="1">
    <citation type="journal article" date="2007" name="Science">
        <title>Sea anemone genome reveals ancestral eumetazoan gene repertoire and genomic organization.</title>
        <authorList>
            <person name="Putnam N.H."/>
            <person name="Srivastava M."/>
            <person name="Hellsten U."/>
            <person name="Dirks B."/>
            <person name="Chapman J."/>
            <person name="Salamov A."/>
            <person name="Terry A."/>
            <person name="Shapiro H."/>
            <person name="Lindquist E."/>
            <person name="Kapitonov V.V."/>
            <person name="Jurka J."/>
            <person name="Genikhovich G."/>
            <person name="Grigoriev I.V."/>
            <person name="Lucas S.M."/>
            <person name="Steele R.E."/>
            <person name="Finnerty J.R."/>
            <person name="Technau U."/>
            <person name="Martindale M.Q."/>
            <person name="Rokhsar D.S."/>
        </authorList>
    </citation>
    <scope>NUCLEOTIDE SEQUENCE [LARGE SCALE GENOMIC DNA]</scope>
    <source>
        <strain evidence="12">CH2 X CH6</strain>
    </source>
</reference>
<keyword evidence="8" id="KW-0862">Zinc</keyword>
<dbReference type="GO" id="GO:0061630">
    <property type="term" value="F:ubiquitin protein ligase activity"/>
    <property type="evidence" value="ECO:0000318"/>
    <property type="project" value="GO_Central"/>
</dbReference>
<dbReference type="Gene3D" id="3.30.40.10">
    <property type="entry name" value="Zinc/RING finger domain, C3HC4 (zinc finger)"/>
    <property type="match status" value="1"/>
</dbReference>
<dbReference type="SUPFAM" id="SSF57850">
    <property type="entry name" value="RING/U-box"/>
    <property type="match status" value="2"/>
</dbReference>
<dbReference type="GO" id="GO:0008270">
    <property type="term" value="F:zinc ion binding"/>
    <property type="evidence" value="ECO:0007669"/>
    <property type="project" value="UniProtKB-KW"/>
</dbReference>
<sequence length="300" mass="33840">MSSTYDPCYVCLTFVALSESVLSECCGGKTCKECLRYHIEEKVTQGIVQIICPFENCDGVLSETVIKEISDEEIWKKYVKFKVDRDPNSSVKTCPNCAMVFRKQPLKEQDQQNVCATKSKKKEKKEQISKDCKIVCEECKFVWCFDCHAPWHYGISCEKFCKGDTSLRIWARNRGALTRNATQCPKCRVYIQRISGCDSMACSRCQTQFCYRCGRHFRGNRFLGDHHDALSVFGCKYKYKPDNPTQRKAARGALLSAKVLALPFVAGAAAGAGCVVLGLGIFIVPAYVSYKVIKKRKNAK</sequence>
<dbReference type="AlphaFoldDB" id="A7SXP1"/>
<keyword evidence="7" id="KW-0833">Ubl conjugation pathway</keyword>
<dbReference type="HOGENOM" id="CLU_035717_0_0_1"/>
<dbReference type="InParanoid" id="A7SXP1"/>
<protein>
    <recommendedName>
        <fullName evidence="2">RBR-type E3 ubiquitin transferase</fullName>
        <ecNumber evidence="2">2.3.2.31</ecNumber>
    </recommendedName>
</protein>
<name>A7SXP1_NEMVE</name>
<dbReference type="GO" id="GO:0005737">
    <property type="term" value="C:cytoplasm"/>
    <property type="evidence" value="ECO:0000318"/>
    <property type="project" value="GO_Central"/>
</dbReference>
<keyword evidence="6" id="KW-0863">Zinc-finger</keyword>
<dbReference type="PROSITE" id="PS51873">
    <property type="entry name" value="TRIAD"/>
    <property type="match status" value="1"/>
</dbReference>
<evidence type="ECO:0000313" key="12">
    <source>
        <dbReference type="Proteomes" id="UP000001593"/>
    </source>
</evidence>
<evidence type="ECO:0000256" key="8">
    <source>
        <dbReference type="ARBA" id="ARBA00022833"/>
    </source>
</evidence>
<evidence type="ECO:0000256" key="7">
    <source>
        <dbReference type="ARBA" id="ARBA00022786"/>
    </source>
</evidence>
<evidence type="ECO:0000256" key="9">
    <source>
        <dbReference type="SAM" id="Phobius"/>
    </source>
</evidence>
<dbReference type="OrthoDB" id="10009520at2759"/>
<evidence type="ECO:0000256" key="3">
    <source>
        <dbReference type="ARBA" id="ARBA00022679"/>
    </source>
</evidence>
<proteinExistence type="predicted"/>
<gene>
    <name evidence="11" type="ORF">NEMVEDRAFT_v1g136943</name>
</gene>
<dbReference type="GO" id="GO:0031624">
    <property type="term" value="F:ubiquitin conjugating enzyme binding"/>
    <property type="evidence" value="ECO:0000318"/>
    <property type="project" value="GO_Central"/>
</dbReference>
<dbReference type="InterPro" id="IPR044066">
    <property type="entry name" value="TRIAD_supradom"/>
</dbReference>
<dbReference type="eggNOG" id="KOG1815">
    <property type="taxonomic scope" value="Eukaryota"/>
</dbReference>